<name>A0A699TYV4_TANCI</name>
<proteinExistence type="predicted"/>
<protein>
    <submittedName>
        <fullName evidence="1">Uncharacterized protein</fullName>
    </submittedName>
</protein>
<sequence length="158" mass="18425">MEKFQEVVAKMNTDLAQERMDNLRSRLEWEVAKTETNRAQIDRRKKLMESDKATIPEQHITELEYLTHIEETDADIDACWENMNWHIEGEKLNISNIISSLHDIKEILIKLPTSNRADLQPCFQSLCTEANIAVNKIMDRVKNLCDMKGSRFNVYIDG</sequence>
<gene>
    <name evidence="1" type="ORF">Tci_886217</name>
</gene>
<reference evidence="1" key="1">
    <citation type="journal article" date="2019" name="Sci. Rep.">
        <title>Draft genome of Tanacetum cinerariifolium, the natural source of mosquito coil.</title>
        <authorList>
            <person name="Yamashiro T."/>
            <person name="Shiraishi A."/>
            <person name="Satake H."/>
            <person name="Nakayama K."/>
        </authorList>
    </citation>
    <scope>NUCLEOTIDE SEQUENCE</scope>
</reference>
<evidence type="ECO:0000313" key="1">
    <source>
        <dbReference type="EMBL" id="GFD14248.1"/>
    </source>
</evidence>
<comment type="caution">
    <text evidence="1">The sequence shown here is derived from an EMBL/GenBank/DDBJ whole genome shotgun (WGS) entry which is preliminary data.</text>
</comment>
<feature type="non-terminal residue" evidence="1">
    <location>
        <position position="158"/>
    </location>
</feature>
<organism evidence="1">
    <name type="scientific">Tanacetum cinerariifolium</name>
    <name type="common">Dalmatian daisy</name>
    <name type="synonym">Chrysanthemum cinerariifolium</name>
    <dbReference type="NCBI Taxonomy" id="118510"/>
    <lineage>
        <taxon>Eukaryota</taxon>
        <taxon>Viridiplantae</taxon>
        <taxon>Streptophyta</taxon>
        <taxon>Embryophyta</taxon>
        <taxon>Tracheophyta</taxon>
        <taxon>Spermatophyta</taxon>
        <taxon>Magnoliopsida</taxon>
        <taxon>eudicotyledons</taxon>
        <taxon>Gunneridae</taxon>
        <taxon>Pentapetalae</taxon>
        <taxon>asterids</taxon>
        <taxon>campanulids</taxon>
        <taxon>Asterales</taxon>
        <taxon>Asteraceae</taxon>
        <taxon>Asteroideae</taxon>
        <taxon>Anthemideae</taxon>
        <taxon>Anthemidinae</taxon>
        <taxon>Tanacetum</taxon>
    </lineage>
</organism>
<accession>A0A699TYV4</accession>
<dbReference type="AlphaFoldDB" id="A0A699TYV4"/>
<dbReference type="EMBL" id="BKCJ011278147">
    <property type="protein sequence ID" value="GFD14248.1"/>
    <property type="molecule type" value="Genomic_DNA"/>
</dbReference>